<dbReference type="Proteomes" id="UP001204445">
    <property type="component" value="Unassembled WGS sequence"/>
</dbReference>
<protein>
    <recommendedName>
        <fullName evidence="11 13">UvrABC system protein C</fullName>
        <shortName evidence="13">Protein UvrC</shortName>
    </recommendedName>
    <alternativeName>
        <fullName evidence="12 13">Excinuclease ABC subunit C</fullName>
    </alternativeName>
</protein>
<dbReference type="SMART" id="SM00278">
    <property type="entry name" value="HhH1"/>
    <property type="match status" value="2"/>
</dbReference>
<keyword evidence="18" id="KW-1185">Reference proteome</keyword>
<evidence type="ECO:0000256" key="11">
    <source>
        <dbReference type="ARBA" id="ARBA00067419"/>
    </source>
</evidence>
<dbReference type="PANTHER" id="PTHR30562">
    <property type="entry name" value="UVRC/OXIDOREDUCTASE"/>
    <property type="match status" value="1"/>
</dbReference>
<dbReference type="InterPro" id="IPR038476">
    <property type="entry name" value="UvrC_RNase_H_dom_sf"/>
</dbReference>
<evidence type="ECO:0000256" key="4">
    <source>
        <dbReference type="ARBA" id="ARBA00022769"/>
    </source>
</evidence>
<name>A0AAE3L568_9GAMM</name>
<accession>A0AAE3L568</accession>
<dbReference type="Gene3D" id="3.40.1440.10">
    <property type="entry name" value="GIY-YIG endonuclease"/>
    <property type="match status" value="1"/>
</dbReference>
<dbReference type="Pfam" id="PF22920">
    <property type="entry name" value="UvrC_RNaseH"/>
    <property type="match status" value="1"/>
</dbReference>
<dbReference type="PROSITE" id="PS50165">
    <property type="entry name" value="UVRC"/>
    <property type="match status" value="1"/>
</dbReference>
<dbReference type="InterPro" id="IPR003583">
    <property type="entry name" value="Hlx-hairpin-Hlx_DNA-bd_motif"/>
</dbReference>
<dbReference type="SUPFAM" id="SSF82771">
    <property type="entry name" value="GIY-YIG endonuclease"/>
    <property type="match status" value="1"/>
</dbReference>
<evidence type="ECO:0000256" key="1">
    <source>
        <dbReference type="ARBA" id="ARBA00004496"/>
    </source>
</evidence>
<proteinExistence type="inferred from homology"/>
<dbReference type="FunFam" id="3.40.1440.10:FF:000001">
    <property type="entry name" value="UvrABC system protein C"/>
    <property type="match status" value="1"/>
</dbReference>
<dbReference type="InterPro" id="IPR001162">
    <property type="entry name" value="UvrC_RNase_H_dom"/>
</dbReference>
<dbReference type="GO" id="GO:0005737">
    <property type="term" value="C:cytoplasm"/>
    <property type="evidence" value="ECO:0007669"/>
    <property type="project" value="UniProtKB-SubCell"/>
</dbReference>
<dbReference type="GO" id="GO:0009381">
    <property type="term" value="F:excinuclease ABC activity"/>
    <property type="evidence" value="ECO:0007669"/>
    <property type="project" value="UniProtKB-UniRule"/>
</dbReference>
<comment type="subcellular location">
    <subcellularLocation>
        <location evidence="1 13">Cytoplasm</location>
    </subcellularLocation>
</comment>
<keyword evidence="4 13" id="KW-0228">DNA excision</keyword>
<dbReference type="HAMAP" id="MF_00203">
    <property type="entry name" value="UvrC"/>
    <property type="match status" value="1"/>
</dbReference>
<comment type="caution">
    <text evidence="17">The sequence shown here is derived from an EMBL/GenBank/DDBJ whole genome shotgun (WGS) entry which is preliminary data.</text>
</comment>
<feature type="domain" description="UVR" evidence="14">
    <location>
        <begin position="209"/>
        <end position="244"/>
    </location>
</feature>
<dbReference type="AlphaFoldDB" id="A0AAE3L568"/>
<dbReference type="InterPro" id="IPR050066">
    <property type="entry name" value="UvrABC_protein_C"/>
</dbReference>
<dbReference type="PROSITE" id="PS50164">
    <property type="entry name" value="GIY_YIG"/>
    <property type="match status" value="1"/>
</dbReference>
<keyword evidence="6 13" id="KW-0234">DNA repair</keyword>
<keyword evidence="2 13" id="KW-0963">Cytoplasm</keyword>
<evidence type="ECO:0000256" key="8">
    <source>
        <dbReference type="ARBA" id="ARBA00059452"/>
    </source>
</evidence>
<keyword evidence="3 13" id="KW-0227">DNA damage</keyword>
<evidence type="ECO:0000313" key="17">
    <source>
        <dbReference type="EMBL" id="MCS3902787.1"/>
    </source>
</evidence>
<dbReference type="Pfam" id="PF14520">
    <property type="entry name" value="HHH_5"/>
    <property type="match status" value="1"/>
</dbReference>
<dbReference type="InterPro" id="IPR010994">
    <property type="entry name" value="RuvA_2-like"/>
</dbReference>
<sequence length="615" mass="69553">MSTTGNDKTFDHASKVRDMTSRSGVYRMLDADGTVLYVGKAKNLKKRVASYFTSKADESPRIRSMVRQIHDIEVTITRNEAEALVLENNLIKELRPRYNVLFRDDKSYPYIQLSEHEYPRLSLYRGSRKQKGRYFGPYPSVGAVRRTLNLMQKLFQIRQCSDSFFSNRSRPCLQYQIKRCTAPCVGYISAEDYARDVKHAVMFLEGRNEEVIEALRQPMQEASDRLDFERAAQYRDQIQNLRQVQEEHHRSDPDADLDVIACAQREGLTCVQVFFVRNGTNIGHRSYFPQHARDASVDDVLAAFIQQYYLASDVEKAIPATFLTSDAPADEAVLEQVLGERAGRKVQIVTRPRGERARWLEMAQENAGLALAQQTAKDQNLQRRLEDLQKALELPEPPERMECFDISHTQGEATVASCVVFGPQGPIKSDYRRFNIKDITPGDDYAAMAQAIQRRYTRVKKEEGRLPDVLLIDGGKGQVQQALNVLEELQVPGMYVLGVAKGPGRRPGLETLILEDGQASKHLSPDSPALHLIQHIRDEAHRFAISGHRAARGKARTVSQLEQIEGVGSRRRQELIRYFGGLQGVARAGVEELAKVPGINKNLARRIYDSLHGSA</sequence>
<dbReference type="InterPro" id="IPR000305">
    <property type="entry name" value="GIY-YIG_endonuc"/>
</dbReference>
<reference evidence="17" key="1">
    <citation type="submission" date="2022-08" db="EMBL/GenBank/DDBJ databases">
        <title>Genomic Encyclopedia of Type Strains, Phase III (KMG-III): the genomes of soil and plant-associated and newly described type strains.</title>
        <authorList>
            <person name="Whitman W."/>
        </authorList>
    </citation>
    <scope>NUCLEOTIDE SEQUENCE</scope>
    <source>
        <strain evidence="17">HMT 1</strain>
    </source>
</reference>
<evidence type="ECO:0000259" key="16">
    <source>
        <dbReference type="PROSITE" id="PS50165"/>
    </source>
</evidence>
<evidence type="ECO:0000259" key="15">
    <source>
        <dbReference type="PROSITE" id="PS50164"/>
    </source>
</evidence>
<dbReference type="Pfam" id="PF02151">
    <property type="entry name" value="UVR"/>
    <property type="match status" value="1"/>
</dbReference>
<evidence type="ECO:0000256" key="6">
    <source>
        <dbReference type="ARBA" id="ARBA00023204"/>
    </source>
</evidence>
<comment type="similarity">
    <text evidence="9 13">Belongs to the UvrC family.</text>
</comment>
<dbReference type="NCBIfam" id="NF001824">
    <property type="entry name" value="PRK00558.1-5"/>
    <property type="match status" value="1"/>
</dbReference>
<dbReference type="RefSeq" id="WP_259054373.1">
    <property type="nucleotide sequence ID" value="NZ_JANUCT010000004.1"/>
</dbReference>
<evidence type="ECO:0000256" key="2">
    <source>
        <dbReference type="ARBA" id="ARBA00022490"/>
    </source>
</evidence>
<dbReference type="GO" id="GO:0009380">
    <property type="term" value="C:excinuclease repair complex"/>
    <property type="evidence" value="ECO:0007669"/>
    <property type="project" value="InterPro"/>
</dbReference>
<keyword evidence="5 13" id="KW-0267">Excision nuclease</keyword>
<dbReference type="Gene3D" id="1.10.150.20">
    <property type="entry name" value="5' to 3' exonuclease, C-terminal subdomain"/>
    <property type="match status" value="1"/>
</dbReference>
<feature type="domain" description="GIY-YIG" evidence="15">
    <location>
        <begin position="21"/>
        <end position="100"/>
    </location>
</feature>
<gene>
    <name evidence="13" type="primary">uvrC</name>
    <name evidence="17" type="ORF">J2T55_000791</name>
</gene>
<dbReference type="InterPro" id="IPR004791">
    <property type="entry name" value="UvrC"/>
</dbReference>
<feature type="domain" description="UvrC family homology region profile" evidence="16">
    <location>
        <begin position="259"/>
        <end position="486"/>
    </location>
</feature>
<dbReference type="Pfam" id="PF01541">
    <property type="entry name" value="GIY-YIG"/>
    <property type="match status" value="1"/>
</dbReference>
<dbReference type="InterPro" id="IPR001943">
    <property type="entry name" value="UVR_dom"/>
</dbReference>
<dbReference type="SUPFAM" id="SSF46600">
    <property type="entry name" value="C-terminal UvrC-binding domain of UvrB"/>
    <property type="match status" value="1"/>
</dbReference>
<dbReference type="FunFam" id="3.30.420.340:FF:000001">
    <property type="entry name" value="UvrABC system protein C"/>
    <property type="match status" value="1"/>
</dbReference>
<comment type="subunit">
    <text evidence="10 13">Interacts with UvrB in an incision complex.</text>
</comment>
<keyword evidence="7 13" id="KW-0742">SOS response</keyword>
<dbReference type="PANTHER" id="PTHR30562:SF1">
    <property type="entry name" value="UVRABC SYSTEM PROTEIN C"/>
    <property type="match status" value="1"/>
</dbReference>
<dbReference type="PROSITE" id="PS50151">
    <property type="entry name" value="UVR"/>
    <property type="match status" value="1"/>
</dbReference>
<evidence type="ECO:0000256" key="9">
    <source>
        <dbReference type="ARBA" id="ARBA00061531"/>
    </source>
</evidence>
<dbReference type="GO" id="GO:0003677">
    <property type="term" value="F:DNA binding"/>
    <property type="evidence" value="ECO:0007669"/>
    <property type="project" value="UniProtKB-UniRule"/>
</dbReference>
<evidence type="ECO:0000259" key="14">
    <source>
        <dbReference type="PROSITE" id="PS50151"/>
    </source>
</evidence>
<dbReference type="EMBL" id="JANUCT010000004">
    <property type="protein sequence ID" value="MCS3902787.1"/>
    <property type="molecule type" value="Genomic_DNA"/>
</dbReference>
<dbReference type="Pfam" id="PF08459">
    <property type="entry name" value="UvrC_RNaseH_dom"/>
    <property type="match status" value="1"/>
</dbReference>
<dbReference type="InterPro" id="IPR035901">
    <property type="entry name" value="GIY-YIG_endonuc_sf"/>
</dbReference>
<evidence type="ECO:0000256" key="12">
    <source>
        <dbReference type="ARBA" id="ARBA00077138"/>
    </source>
</evidence>
<dbReference type="Gene3D" id="4.10.860.10">
    <property type="entry name" value="UVR domain"/>
    <property type="match status" value="1"/>
</dbReference>
<dbReference type="NCBIfam" id="TIGR00194">
    <property type="entry name" value="uvrC"/>
    <property type="match status" value="1"/>
</dbReference>
<evidence type="ECO:0000256" key="10">
    <source>
        <dbReference type="ARBA" id="ARBA00062841"/>
    </source>
</evidence>
<dbReference type="InterPro" id="IPR036876">
    <property type="entry name" value="UVR_dom_sf"/>
</dbReference>
<dbReference type="InterPro" id="IPR047296">
    <property type="entry name" value="GIY-YIG_UvrC_Cho"/>
</dbReference>
<evidence type="ECO:0000313" key="18">
    <source>
        <dbReference type="Proteomes" id="UP001204445"/>
    </source>
</evidence>
<dbReference type="Gene3D" id="3.30.420.340">
    <property type="entry name" value="UvrC, RNAse H endonuclease domain"/>
    <property type="match status" value="1"/>
</dbReference>
<dbReference type="SMART" id="SM00465">
    <property type="entry name" value="GIYc"/>
    <property type="match status" value="1"/>
</dbReference>
<evidence type="ECO:0000256" key="5">
    <source>
        <dbReference type="ARBA" id="ARBA00022881"/>
    </source>
</evidence>
<dbReference type="GO" id="GO:0009432">
    <property type="term" value="P:SOS response"/>
    <property type="evidence" value="ECO:0007669"/>
    <property type="project" value="UniProtKB-UniRule"/>
</dbReference>
<dbReference type="SUPFAM" id="SSF47781">
    <property type="entry name" value="RuvA domain 2-like"/>
    <property type="match status" value="1"/>
</dbReference>
<evidence type="ECO:0000256" key="7">
    <source>
        <dbReference type="ARBA" id="ARBA00023236"/>
    </source>
</evidence>
<dbReference type="GO" id="GO:0006289">
    <property type="term" value="P:nucleotide-excision repair"/>
    <property type="evidence" value="ECO:0007669"/>
    <property type="project" value="UniProtKB-UniRule"/>
</dbReference>
<organism evidence="17 18">
    <name type="scientific">Methylohalomonas lacus</name>
    <dbReference type="NCBI Taxonomy" id="398773"/>
    <lineage>
        <taxon>Bacteria</taxon>
        <taxon>Pseudomonadati</taxon>
        <taxon>Pseudomonadota</taxon>
        <taxon>Gammaproteobacteria</taxon>
        <taxon>Methylohalomonadales</taxon>
        <taxon>Methylohalomonadaceae</taxon>
        <taxon>Methylohalomonas</taxon>
    </lineage>
</organism>
<comment type="function">
    <text evidence="8 13">The UvrABC repair system catalyzes the recognition and processing of DNA lesions. UvrC both incises the 5' and 3' sides of the lesion. The N-terminal half is responsible for the 3' incision and the C-terminal half is responsible for the 5' incision.</text>
</comment>
<evidence type="ECO:0000256" key="13">
    <source>
        <dbReference type="HAMAP-Rule" id="MF_00203"/>
    </source>
</evidence>
<evidence type="ECO:0000256" key="3">
    <source>
        <dbReference type="ARBA" id="ARBA00022763"/>
    </source>
</evidence>
<dbReference type="FunFam" id="1.10.150.20:FF:000005">
    <property type="entry name" value="UvrABC system protein C"/>
    <property type="match status" value="1"/>
</dbReference>
<dbReference type="CDD" id="cd10434">
    <property type="entry name" value="GIY-YIG_UvrC_Cho"/>
    <property type="match status" value="1"/>
</dbReference>